<organism evidence="4">
    <name type="scientific">Bactrocera latifrons</name>
    <name type="common">Malaysian fruit fly</name>
    <name type="synonym">Chaetodacus latifrons</name>
    <dbReference type="NCBI Taxonomy" id="174628"/>
    <lineage>
        <taxon>Eukaryota</taxon>
        <taxon>Metazoa</taxon>
        <taxon>Ecdysozoa</taxon>
        <taxon>Arthropoda</taxon>
        <taxon>Hexapoda</taxon>
        <taxon>Insecta</taxon>
        <taxon>Pterygota</taxon>
        <taxon>Neoptera</taxon>
        <taxon>Endopterygota</taxon>
        <taxon>Diptera</taxon>
        <taxon>Brachycera</taxon>
        <taxon>Muscomorpha</taxon>
        <taxon>Tephritoidea</taxon>
        <taxon>Tephritidae</taxon>
        <taxon>Bactrocera</taxon>
        <taxon>Bactrocera</taxon>
    </lineage>
</organism>
<name>A0A0K8WHT0_BACLA</name>
<feature type="signal peptide" evidence="2">
    <location>
        <begin position="1"/>
        <end position="16"/>
    </location>
</feature>
<evidence type="ECO:0000259" key="3">
    <source>
        <dbReference type="Pfam" id="PF00085"/>
    </source>
</evidence>
<accession>A0A0K8WHT0</accession>
<dbReference type="Gene3D" id="3.40.30.10">
    <property type="entry name" value="Glutaredoxin"/>
    <property type="match status" value="1"/>
</dbReference>
<dbReference type="InterPro" id="IPR013766">
    <property type="entry name" value="Thioredoxin_domain"/>
</dbReference>
<evidence type="ECO:0000256" key="2">
    <source>
        <dbReference type="SAM" id="SignalP"/>
    </source>
</evidence>
<keyword evidence="1" id="KW-0472">Membrane</keyword>
<proteinExistence type="predicted"/>
<dbReference type="SUPFAM" id="SSF52833">
    <property type="entry name" value="Thioredoxin-like"/>
    <property type="match status" value="1"/>
</dbReference>
<dbReference type="InterPro" id="IPR042418">
    <property type="entry name" value="TXNDC15"/>
</dbReference>
<dbReference type="OrthoDB" id="1899781at2759"/>
<feature type="domain" description="Thioredoxin" evidence="3">
    <location>
        <begin position="155"/>
        <end position="221"/>
    </location>
</feature>
<feature type="transmembrane region" description="Helical" evidence="1">
    <location>
        <begin position="265"/>
        <end position="283"/>
    </location>
</feature>
<dbReference type="InterPro" id="IPR036249">
    <property type="entry name" value="Thioredoxin-like_sf"/>
</dbReference>
<dbReference type="EMBL" id="GDHF01001606">
    <property type="protein sequence ID" value="JAI50708.1"/>
    <property type="molecule type" value="Transcribed_RNA"/>
</dbReference>
<dbReference type="Pfam" id="PF00085">
    <property type="entry name" value="Thioredoxin"/>
    <property type="match status" value="1"/>
</dbReference>
<keyword evidence="1" id="KW-0812">Transmembrane</keyword>
<dbReference type="GO" id="GO:0060271">
    <property type="term" value="P:cilium assembly"/>
    <property type="evidence" value="ECO:0007669"/>
    <property type="project" value="TreeGrafter"/>
</dbReference>
<dbReference type="PROSITE" id="PS51257">
    <property type="entry name" value="PROKAR_LIPOPROTEIN"/>
    <property type="match status" value="1"/>
</dbReference>
<keyword evidence="1" id="KW-1133">Transmembrane helix</keyword>
<protein>
    <submittedName>
        <fullName evidence="4">Thioredoxin domain-containing protein 15</fullName>
    </submittedName>
</protein>
<sequence>MSRCVFLIALISVAACLSTATSEMPAFKTIYKFFSYGSASDYNGNGTRTKDISQMTLEELGVSRGQCHYDFRPYITYSERLYCAPDDHHILHLLPSNITEAVRKPPIMMRCLQPERHDNATRNDNTLLIMQNLKDIVALLKPVGNATKRHEPGSCVIVLFYTESSLGCAHVAPYANMLPILFPTLRFAAIDAFKFPSFNTEFGIVGLPTLLLFHQGRPIVKFYSDIGTFHAFVTRHTGIKPIEPIPKDLEVTGPLPLQPVPQVDYVLILAWAFILLCVGNYFAKSQLCKQIVEMIKRNWRESEARMERN</sequence>
<keyword evidence="2" id="KW-0732">Signal</keyword>
<dbReference type="PANTHER" id="PTHR14684">
    <property type="entry name" value="THIOREDOXIN DOMAIN-CONTAINING PROTEIN 15"/>
    <property type="match status" value="1"/>
</dbReference>
<evidence type="ECO:0000256" key="1">
    <source>
        <dbReference type="SAM" id="Phobius"/>
    </source>
</evidence>
<dbReference type="AlphaFoldDB" id="A0A0K8WHT0"/>
<evidence type="ECO:0000313" key="4">
    <source>
        <dbReference type="EMBL" id="JAI50708.1"/>
    </source>
</evidence>
<dbReference type="PANTHER" id="PTHR14684:SF2">
    <property type="entry name" value="THIOREDOXIN DOMAIN-CONTAINING PROTEIN 15"/>
    <property type="match status" value="1"/>
</dbReference>
<gene>
    <name evidence="4" type="primary">Txndc15_1</name>
    <name evidence="4" type="ORF">c0_g1_i1</name>
</gene>
<feature type="chain" id="PRO_5005523097" evidence="2">
    <location>
        <begin position="17"/>
        <end position="309"/>
    </location>
</feature>
<reference evidence="4" key="1">
    <citation type="submission" date="2015-06" db="EMBL/GenBank/DDBJ databases">
        <authorList>
            <person name="Hoefler B.C."/>
            <person name="Straight P.D."/>
        </authorList>
    </citation>
    <scope>NUCLEOTIDE SEQUENCE</scope>
</reference>
<dbReference type="GO" id="GO:0005929">
    <property type="term" value="C:cilium"/>
    <property type="evidence" value="ECO:0007669"/>
    <property type="project" value="TreeGrafter"/>
</dbReference>